<dbReference type="NCBIfam" id="TIGR02937">
    <property type="entry name" value="sigma70-ECF"/>
    <property type="match status" value="1"/>
</dbReference>
<dbReference type="Pfam" id="PF04542">
    <property type="entry name" value="Sigma70_r2"/>
    <property type="match status" value="1"/>
</dbReference>
<dbReference type="Gene3D" id="1.10.10.10">
    <property type="entry name" value="Winged helix-like DNA-binding domain superfamily/Winged helix DNA-binding domain"/>
    <property type="match status" value="1"/>
</dbReference>
<evidence type="ECO:0000313" key="7">
    <source>
        <dbReference type="EMBL" id="WPK10819.1"/>
    </source>
</evidence>
<evidence type="ECO:0000256" key="2">
    <source>
        <dbReference type="ARBA" id="ARBA00023015"/>
    </source>
</evidence>
<dbReference type="InterPro" id="IPR013249">
    <property type="entry name" value="RNA_pol_sigma70_r4_t2"/>
</dbReference>
<evidence type="ECO:0000313" key="8">
    <source>
        <dbReference type="Proteomes" id="UP001322664"/>
    </source>
</evidence>
<dbReference type="InterPro" id="IPR014284">
    <property type="entry name" value="RNA_pol_sigma-70_dom"/>
</dbReference>
<dbReference type="SUPFAM" id="SSF88946">
    <property type="entry name" value="Sigma2 domain of RNA polymerase sigma factors"/>
    <property type="match status" value="1"/>
</dbReference>
<dbReference type="Proteomes" id="UP001322664">
    <property type="component" value="Chromosome"/>
</dbReference>
<evidence type="ECO:0000256" key="3">
    <source>
        <dbReference type="ARBA" id="ARBA00023082"/>
    </source>
</evidence>
<dbReference type="PANTHER" id="PTHR43133:SF60">
    <property type="entry name" value="RNA POLYMERASE SIGMA FACTOR SIGV"/>
    <property type="match status" value="1"/>
</dbReference>
<dbReference type="SUPFAM" id="SSF88659">
    <property type="entry name" value="Sigma3 and sigma4 domains of RNA polymerase sigma factors"/>
    <property type="match status" value="1"/>
</dbReference>
<dbReference type="Pfam" id="PF08281">
    <property type="entry name" value="Sigma70_r4_2"/>
    <property type="match status" value="1"/>
</dbReference>
<organism evidence="7 8">
    <name type="scientific">Lysinibacillus louembei</name>
    <dbReference type="NCBI Taxonomy" id="1470088"/>
    <lineage>
        <taxon>Bacteria</taxon>
        <taxon>Bacillati</taxon>
        <taxon>Bacillota</taxon>
        <taxon>Bacilli</taxon>
        <taxon>Bacillales</taxon>
        <taxon>Bacillaceae</taxon>
        <taxon>Lysinibacillus</taxon>
    </lineage>
</organism>
<gene>
    <name evidence="7" type="ORF">R6U77_13105</name>
</gene>
<comment type="similarity">
    <text evidence="1">Belongs to the sigma-70 factor family. ECF subfamily.</text>
</comment>
<dbReference type="InterPro" id="IPR036388">
    <property type="entry name" value="WH-like_DNA-bd_sf"/>
</dbReference>
<protein>
    <submittedName>
        <fullName evidence="7">Sigma-70 family RNA polymerase sigma factor</fullName>
    </submittedName>
</protein>
<name>A0ABZ0RUU3_9BACI</name>
<accession>A0ABZ0RUU3</accession>
<feature type="domain" description="RNA polymerase sigma-70 region 2" evidence="5">
    <location>
        <begin position="24"/>
        <end position="89"/>
    </location>
</feature>
<dbReference type="InterPro" id="IPR013325">
    <property type="entry name" value="RNA_pol_sigma_r2"/>
</dbReference>
<proteinExistence type="inferred from homology"/>
<keyword evidence="2" id="KW-0805">Transcription regulation</keyword>
<dbReference type="InterPro" id="IPR013324">
    <property type="entry name" value="RNA_pol_sigma_r3/r4-like"/>
</dbReference>
<keyword evidence="8" id="KW-1185">Reference proteome</keyword>
<evidence type="ECO:0000259" key="6">
    <source>
        <dbReference type="Pfam" id="PF08281"/>
    </source>
</evidence>
<keyword evidence="4" id="KW-0804">Transcription</keyword>
<dbReference type="RefSeq" id="WP_319835967.1">
    <property type="nucleotide sequence ID" value="NZ_CP137624.1"/>
</dbReference>
<dbReference type="EMBL" id="CP137624">
    <property type="protein sequence ID" value="WPK10819.1"/>
    <property type="molecule type" value="Genomic_DNA"/>
</dbReference>
<dbReference type="PANTHER" id="PTHR43133">
    <property type="entry name" value="RNA POLYMERASE ECF-TYPE SIGMA FACTO"/>
    <property type="match status" value="1"/>
</dbReference>
<dbReference type="InterPro" id="IPR039425">
    <property type="entry name" value="RNA_pol_sigma-70-like"/>
</dbReference>
<evidence type="ECO:0000256" key="1">
    <source>
        <dbReference type="ARBA" id="ARBA00010641"/>
    </source>
</evidence>
<evidence type="ECO:0000256" key="4">
    <source>
        <dbReference type="ARBA" id="ARBA00023163"/>
    </source>
</evidence>
<keyword evidence="3" id="KW-0731">Sigma factor</keyword>
<feature type="domain" description="RNA polymerase sigma factor 70 region 4 type 2" evidence="6">
    <location>
        <begin position="121"/>
        <end position="173"/>
    </location>
</feature>
<sequence length="181" mass="21387">MTRAENIPFDTVLDTPEAWLDTLMDTYGLPLTKLTFSYVQDWGKAQEIVQDVFLTCYEQYNKRHTIQSYKAWIYRIAINRAKDYYRTAWFKRIIVKDSGFDQQLPTSLHAEHFVIQQETNEALAHAVLTLPTKYREVILLYYYEELSVHEVATILRCGDNTVKTRLKRAREKLKTLLEGRD</sequence>
<dbReference type="Gene3D" id="1.10.1740.10">
    <property type="match status" value="1"/>
</dbReference>
<reference evidence="7 8" key="1">
    <citation type="submission" date="2023-09" db="EMBL/GenBank/DDBJ databases">
        <authorList>
            <person name="Page C.A."/>
            <person name="Perez-Diaz I.M."/>
        </authorList>
    </citation>
    <scope>NUCLEOTIDE SEQUENCE [LARGE SCALE GENOMIC DNA]</scope>
    <source>
        <strain evidence="7 8">Ll15</strain>
    </source>
</reference>
<evidence type="ECO:0000259" key="5">
    <source>
        <dbReference type="Pfam" id="PF04542"/>
    </source>
</evidence>
<dbReference type="CDD" id="cd06171">
    <property type="entry name" value="Sigma70_r4"/>
    <property type="match status" value="1"/>
</dbReference>
<dbReference type="InterPro" id="IPR007627">
    <property type="entry name" value="RNA_pol_sigma70_r2"/>
</dbReference>